<dbReference type="AlphaFoldDB" id="A0A814A1C5"/>
<evidence type="ECO:0000259" key="4">
    <source>
        <dbReference type="PROSITE" id="PS50878"/>
    </source>
</evidence>
<dbReference type="Proteomes" id="UP000663879">
    <property type="component" value="Unassembled WGS sequence"/>
</dbReference>
<dbReference type="SUPFAM" id="SSF56219">
    <property type="entry name" value="DNase I-like"/>
    <property type="match status" value="1"/>
</dbReference>
<dbReference type="GO" id="GO:0008270">
    <property type="term" value="F:zinc ion binding"/>
    <property type="evidence" value="ECO:0007669"/>
    <property type="project" value="UniProtKB-KW"/>
</dbReference>
<evidence type="ECO:0000313" key="6">
    <source>
        <dbReference type="Proteomes" id="UP000663879"/>
    </source>
</evidence>
<evidence type="ECO:0000256" key="2">
    <source>
        <dbReference type="SAM" id="Coils"/>
    </source>
</evidence>
<feature type="coiled-coil region" evidence="2">
    <location>
        <begin position="141"/>
        <end position="182"/>
    </location>
</feature>
<keyword evidence="1" id="KW-0863">Zinc-finger</keyword>
<dbReference type="InterPro" id="IPR036691">
    <property type="entry name" value="Endo/exonu/phosph_ase_sf"/>
</dbReference>
<dbReference type="InterPro" id="IPR043502">
    <property type="entry name" value="DNA/RNA_pol_sf"/>
</dbReference>
<dbReference type="PANTHER" id="PTHR47027:SF20">
    <property type="entry name" value="REVERSE TRANSCRIPTASE-LIKE PROTEIN WITH RNA-DIRECTED DNA POLYMERASE DOMAIN"/>
    <property type="match status" value="1"/>
</dbReference>
<dbReference type="PANTHER" id="PTHR47027">
    <property type="entry name" value="REVERSE TRANSCRIPTASE DOMAIN-CONTAINING PROTEIN"/>
    <property type="match status" value="1"/>
</dbReference>
<dbReference type="PROSITE" id="PS50878">
    <property type="entry name" value="RT_POL"/>
    <property type="match status" value="1"/>
</dbReference>
<dbReference type="CDD" id="cd01650">
    <property type="entry name" value="RT_nLTR_like"/>
    <property type="match status" value="1"/>
</dbReference>
<dbReference type="PROSITE" id="PS50158">
    <property type="entry name" value="ZF_CCHC"/>
    <property type="match status" value="1"/>
</dbReference>
<sequence>MINYAKTCFKCGNHNHGQKDCKNEDRCLKCGSNEHLIQNCKNTAWCLNCSKIHQCYSDLCEILRNKTLAANKYTLKILINEGILESEKEIFKIQLPPGPIFNEDNQSLENMLKIIVDKRMIEHEQRLTKLESVTSEHSDELKIIKNQITEVSDKINGLKSDLNVLKNNINHITDKMNDNQKELTKIKDLSTDNHNQTQSLLNLILQKLPPTLNEQSAQYQKQLSIATLNVGGIKNNNEYLNTLIFNHNLVCLQETWANNKKSFLENIDYGNKEIYFNPSKRVSKKGRASSGLAFILDKNIKCSVKFFSDRIGLIETGDLILENKLTLAVIKQTQTLDYTYHKIINGKLVFSWIDHVMCDHYAISTIIENVKEIKLGDKINKKQNKIKINWTNYQHRILYQTELTRQLNESGDLSSLINGSMNQSELKIRLSEMLNGISSLMLNSARETEKKLESTKKRSKKIGQKKFNKWWNKELEELHLQVIKCYLEYKASNFGDLEKVKFADAKRIFRRQKRLNIAIKRNKFSKQLTELYKLDKQQFWKRIKSMRENKGKINIEIDDLKDQHNELFNKRNKQETFGDVCDEKLVRDFLARYKNTKFEFKIDKNNLEKIIKNLPNNKCIGISDLSYEMVKYTENQKVLDYLKLFFETIINNQTVPYLFNTSIIKLLIKDSNIPNSVLTNLRPVAISDCLSNIYEAVLLDMLNQDHKDHVKQFGFKAKSSCQHAIWSIKQAIELNKRNRKPTYICAIDASKAFDKVNRTKLWKSLIEKNISPHMIISFINYYKDSLMLVNNQDEYSTVFKTTVGVKQGGKASPKLFGIYTEKLLELISANENGLDIGKIKIDIIAYADDLTLLSHTKRGLQNMLNIVTEFGKEMEIKFNPSKTMYMVFYPNNQKNNKNDISNELVLDEEYITKVSSLKYLGVELTENLNDMTHIINRKKATQKSLARLKKLEILTSKSGAYLKGHIYKTFLMPILYYGMETIALTRTNIYALKRFESNTIRSIYNIPKYCRTSNLRLIKNIYDTSIKLRIIQVDFFVRLWDNEFTKELIKETLRNTNGKDYIGNLLDILGEIDYEGEPDMIEKCKYYKYALEIEHKTSKMNNNIIDKLKKNFTIHNGQSEKLYQLLRYDRVANG</sequence>
<dbReference type="OrthoDB" id="414666at2759"/>
<comment type="caution">
    <text evidence="5">The sequence shown here is derived from an EMBL/GenBank/DDBJ whole genome shotgun (WGS) entry which is preliminary data.</text>
</comment>
<gene>
    <name evidence="5" type="ORF">OXX778_LOCUS11658</name>
</gene>
<organism evidence="5 6">
    <name type="scientific">Brachionus calyciflorus</name>
    <dbReference type="NCBI Taxonomy" id="104777"/>
    <lineage>
        <taxon>Eukaryota</taxon>
        <taxon>Metazoa</taxon>
        <taxon>Spiralia</taxon>
        <taxon>Gnathifera</taxon>
        <taxon>Rotifera</taxon>
        <taxon>Eurotatoria</taxon>
        <taxon>Monogononta</taxon>
        <taxon>Pseudotrocha</taxon>
        <taxon>Ploima</taxon>
        <taxon>Brachionidae</taxon>
        <taxon>Brachionus</taxon>
    </lineage>
</organism>
<name>A0A814A1C5_9BILA</name>
<evidence type="ECO:0000259" key="3">
    <source>
        <dbReference type="PROSITE" id="PS50158"/>
    </source>
</evidence>
<dbReference type="SMART" id="SM00343">
    <property type="entry name" value="ZnF_C2HC"/>
    <property type="match status" value="2"/>
</dbReference>
<dbReference type="EMBL" id="CAJNOC010002001">
    <property type="protein sequence ID" value="CAF0906204.1"/>
    <property type="molecule type" value="Genomic_DNA"/>
</dbReference>
<dbReference type="Gene3D" id="4.10.60.10">
    <property type="entry name" value="Zinc finger, CCHC-type"/>
    <property type="match status" value="1"/>
</dbReference>
<evidence type="ECO:0000256" key="1">
    <source>
        <dbReference type="PROSITE-ProRule" id="PRU00047"/>
    </source>
</evidence>
<keyword evidence="1" id="KW-0862">Zinc</keyword>
<accession>A0A814A1C5</accession>
<protein>
    <submittedName>
        <fullName evidence="5">Uncharacterized protein</fullName>
    </submittedName>
</protein>
<keyword evidence="2" id="KW-0175">Coiled coil</keyword>
<dbReference type="InterPro" id="IPR000477">
    <property type="entry name" value="RT_dom"/>
</dbReference>
<dbReference type="SUPFAM" id="SSF56672">
    <property type="entry name" value="DNA/RNA polymerases"/>
    <property type="match status" value="1"/>
</dbReference>
<dbReference type="GO" id="GO:0003676">
    <property type="term" value="F:nucleic acid binding"/>
    <property type="evidence" value="ECO:0007669"/>
    <property type="project" value="InterPro"/>
</dbReference>
<dbReference type="Pfam" id="PF00078">
    <property type="entry name" value="RVT_1"/>
    <property type="match status" value="1"/>
</dbReference>
<feature type="domain" description="CCHC-type" evidence="3">
    <location>
        <begin position="8"/>
        <end position="23"/>
    </location>
</feature>
<evidence type="ECO:0000313" key="5">
    <source>
        <dbReference type="EMBL" id="CAF0906204.1"/>
    </source>
</evidence>
<feature type="domain" description="Reverse transcriptase" evidence="4">
    <location>
        <begin position="648"/>
        <end position="924"/>
    </location>
</feature>
<keyword evidence="6" id="KW-1185">Reference proteome</keyword>
<reference evidence="5" key="1">
    <citation type="submission" date="2021-02" db="EMBL/GenBank/DDBJ databases">
        <authorList>
            <person name="Nowell W R."/>
        </authorList>
    </citation>
    <scope>NUCLEOTIDE SEQUENCE</scope>
    <source>
        <strain evidence="5">Ploen Becks lab</strain>
    </source>
</reference>
<keyword evidence="1" id="KW-0479">Metal-binding</keyword>
<dbReference type="InterPro" id="IPR001878">
    <property type="entry name" value="Znf_CCHC"/>
</dbReference>
<proteinExistence type="predicted"/>